<dbReference type="Proteomes" id="UP001044222">
    <property type="component" value="Unassembled WGS sequence"/>
</dbReference>
<keyword evidence="1" id="KW-0732">Signal</keyword>
<dbReference type="CDD" id="cd00117">
    <property type="entry name" value="TFP"/>
    <property type="match status" value="1"/>
</dbReference>
<protein>
    <recommendedName>
        <fullName evidence="2">UPAR/Ly6 domain-containing protein</fullName>
    </recommendedName>
</protein>
<reference evidence="3" key="1">
    <citation type="submission" date="2021-01" db="EMBL/GenBank/DDBJ databases">
        <title>A chromosome-scale assembly of European eel, Anguilla anguilla.</title>
        <authorList>
            <person name="Henkel C."/>
            <person name="Jong-Raadsen S.A."/>
            <person name="Dufour S."/>
            <person name="Weltzien F.-A."/>
            <person name="Palstra A.P."/>
            <person name="Pelster B."/>
            <person name="Spaink H.P."/>
            <person name="Van Den Thillart G.E."/>
            <person name="Jansen H."/>
            <person name="Zahm M."/>
            <person name="Klopp C."/>
            <person name="Cedric C."/>
            <person name="Louis A."/>
            <person name="Berthelot C."/>
            <person name="Parey E."/>
            <person name="Roest Crollius H."/>
            <person name="Montfort J."/>
            <person name="Robinson-Rechavi M."/>
            <person name="Bucao C."/>
            <person name="Bouchez O."/>
            <person name="Gislard M."/>
            <person name="Lluch J."/>
            <person name="Milhes M."/>
            <person name="Lampietro C."/>
            <person name="Lopez Roques C."/>
            <person name="Donnadieu C."/>
            <person name="Braasch I."/>
            <person name="Desvignes T."/>
            <person name="Postlethwait J."/>
            <person name="Bobe J."/>
            <person name="Guiguen Y."/>
            <person name="Dirks R."/>
        </authorList>
    </citation>
    <scope>NUCLEOTIDE SEQUENCE</scope>
    <source>
        <strain evidence="3">Tag_6206</strain>
        <tissue evidence="3">Liver</tissue>
    </source>
</reference>
<accession>A0A9D3S5R8</accession>
<dbReference type="AlphaFoldDB" id="A0A9D3S5R8"/>
<feature type="domain" description="UPAR/Ly6" evidence="2">
    <location>
        <begin position="20"/>
        <end position="102"/>
    </location>
</feature>
<keyword evidence="4" id="KW-1185">Reference proteome</keyword>
<feature type="chain" id="PRO_5038715233" description="UPAR/Ly6 domain-containing protein" evidence="1">
    <location>
        <begin position="21"/>
        <end position="130"/>
    </location>
</feature>
<evidence type="ECO:0000259" key="2">
    <source>
        <dbReference type="Pfam" id="PF00021"/>
    </source>
</evidence>
<sequence>MNKVLCCFLAAAVLFVVAESLTCKTCKASLLGKCLLPSNITCSAAQPNCYVGKALFNGASDFIGFKTLGCLDTPSCNKTTTGFILGTAYNTTYYCCNTDRCTPAGGASTLQLSLTASAALLFSLWYGVRC</sequence>
<dbReference type="SUPFAM" id="SSF57302">
    <property type="entry name" value="Snake toxin-like"/>
    <property type="match status" value="1"/>
</dbReference>
<gene>
    <name evidence="3" type="ORF">ANANG_G00009690</name>
</gene>
<dbReference type="Pfam" id="PF00021">
    <property type="entry name" value="UPAR_LY6"/>
    <property type="match status" value="1"/>
</dbReference>
<organism evidence="3 4">
    <name type="scientific">Anguilla anguilla</name>
    <name type="common">European freshwater eel</name>
    <name type="synonym">Muraena anguilla</name>
    <dbReference type="NCBI Taxonomy" id="7936"/>
    <lineage>
        <taxon>Eukaryota</taxon>
        <taxon>Metazoa</taxon>
        <taxon>Chordata</taxon>
        <taxon>Craniata</taxon>
        <taxon>Vertebrata</taxon>
        <taxon>Euteleostomi</taxon>
        <taxon>Actinopterygii</taxon>
        <taxon>Neopterygii</taxon>
        <taxon>Teleostei</taxon>
        <taxon>Anguilliformes</taxon>
        <taxon>Anguillidae</taxon>
        <taxon>Anguilla</taxon>
    </lineage>
</organism>
<name>A0A9D3S5R8_ANGAN</name>
<evidence type="ECO:0000313" key="4">
    <source>
        <dbReference type="Proteomes" id="UP001044222"/>
    </source>
</evidence>
<evidence type="ECO:0000256" key="1">
    <source>
        <dbReference type="SAM" id="SignalP"/>
    </source>
</evidence>
<dbReference type="InterPro" id="IPR016054">
    <property type="entry name" value="LY6_UPA_recep-like"/>
</dbReference>
<comment type="caution">
    <text evidence="3">The sequence shown here is derived from an EMBL/GenBank/DDBJ whole genome shotgun (WGS) entry which is preliminary data.</text>
</comment>
<dbReference type="Gene3D" id="2.10.60.10">
    <property type="entry name" value="CD59"/>
    <property type="match status" value="1"/>
</dbReference>
<feature type="signal peptide" evidence="1">
    <location>
        <begin position="1"/>
        <end position="20"/>
    </location>
</feature>
<proteinExistence type="predicted"/>
<evidence type="ECO:0000313" key="3">
    <source>
        <dbReference type="EMBL" id="KAG5856604.1"/>
    </source>
</evidence>
<dbReference type="EMBL" id="JAFIRN010000001">
    <property type="protein sequence ID" value="KAG5856604.1"/>
    <property type="molecule type" value="Genomic_DNA"/>
</dbReference>
<dbReference type="InterPro" id="IPR045860">
    <property type="entry name" value="Snake_toxin-like_sf"/>
</dbReference>